<dbReference type="PANTHER" id="PTHR12149:SF8">
    <property type="entry name" value="PROTEIN-RIBULOSAMINE 3-KINASE"/>
    <property type="match status" value="1"/>
</dbReference>
<keyword evidence="4" id="KW-1185">Reference proteome</keyword>
<evidence type="ECO:0000313" key="4">
    <source>
        <dbReference type="Proteomes" id="UP001390339"/>
    </source>
</evidence>
<dbReference type="PANTHER" id="PTHR12149">
    <property type="entry name" value="FRUCTOSAMINE 3 KINASE-RELATED PROTEIN"/>
    <property type="match status" value="1"/>
</dbReference>
<gene>
    <name evidence="3" type="ORF">PGQ11_009537</name>
</gene>
<reference evidence="3 4" key="1">
    <citation type="journal article" date="2024" name="IMA Fungus">
        <title>Apiospora arundinis, a panoply of carbohydrate-active enzymes and secondary metabolites.</title>
        <authorList>
            <person name="Sorensen T."/>
            <person name="Petersen C."/>
            <person name="Muurmann A.T."/>
            <person name="Christiansen J.V."/>
            <person name="Brundto M.L."/>
            <person name="Overgaard C.K."/>
            <person name="Boysen A.T."/>
            <person name="Wollenberg R.D."/>
            <person name="Larsen T.O."/>
            <person name="Sorensen J.L."/>
            <person name="Nielsen K.L."/>
            <person name="Sondergaard T.E."/>
        </authorList>
    </citation>
    <scope>NUCLEOTIDE SEQUENCE [LARGE SCALE GENOMIC DNA]</scope>
    <source>
        <strain evidence="3 4">AAU 773</strain>
    </source>
</reference>
<dbReference type="EMBL" id="JAPCWZ010000005">
    <property type="protein sequence ID" value="KAK8863302.1"/>
    <property type="molecule type" value="Genomic_DNA"/>
</dbReference>
<organism evidence="3 4">
    <name type="scientific">Apiospora arundinis</name>
    <dbReference type="NCBI Taxonomy" id="335852"/>
    <lineage>
        <taxon>Eukaryota</taxon>
        <taxon>Fungi</taxon>
        <taxon>Dikarya</taxon>
        <taxon>Ascomycota</taxon>
        <taxon>Pezizomycotina</taxon>
        <taxon>Sordariomycetes</taxon>
        <taxon>Xylariomycetidae</taxon>
        <taxon>Amphisphaeriales</taxon>
        <taxon>Apiosporaceae</taxon>
        <taxon>Apiospora</taxon>
    </lineage>
</organism>
<dbReference type="InterPro" id="IPR011009">
    <property type="entry name" value="Kinase-like_dom_sf"/>
</dbReference>
<protein>
    <recommendedName>
        <fullName evidence="1">protein-ribulosamine 3-kinase</fullName>
        <ecNumber evidence="1">2.7.1.172</ecNumber>
    </recommendedName>
</protein>
<evidence type="ECO:0000313" key="3">
    <source>
        <dbReference type="EMBL" id="KAK8863302.1"/>
    </source>
</evidence>
<evidence type="ECO:0000256" key="2">
    <source>
        <dbReference type="ARBA" id="ARBA00048655"/>
    </source>
</evidence>
<accession>A0ABR2IIB9</accession>
<dbReference type="SUPFAM" id="SSF56112">
    <property type="entry name" value="Protein kinase-like (PK-like)"/>
    <property type="match status" value="1"/>
</dbReference>
<evidence type="ECO:0000256" key="1">
    <source>
        <dbReference type="ARBA" id="ARBA00011961"/>
    </source>
</evidence>
<comment type="catalytic activity">
    <reaction evidence="2">
        <text>N(6)-D-ribulosyl-L-lysyl-[protein] + ATP = N(6)-(3-O-phospho-D-ribulosyl)-L-lysyl-[protein] + ADP + H(+)</text>
        <dbReference type="Rhea" id="RHEA:48432"/>
        <dbReference type="Rhea" id="RHEA-COMP:12103"/>
        <dbReference type="Rhea" id="RHEA-COMP:12104"/>
        <dbReference type="ChEBI" id="CHEBI:15378"/>
        <dbReference type="ChEBI" id="CHEBI:30616"/>
        <dbReference type="ChEBI" id="CHEBI:90418"/>
        <dbReference type="ChEBI" id="CHEBI:90420"/>
        <dbReference type="ChEBI" id="CHEBI:456216"/>
        <dbReference type="EC" id="2.7.1.172"/>
    </reaction>
    <physiologicalReaction direction="left-to-right" evidence="2">
        <dbReference type="Rhea" id="RHEA:48433"/>
    </physiologicalReaction>
</comment>
<comment type="caution">
    <text evidence="3">The sequence shown here is derived from an EMBL/GenBank/DDBJ whole genome shotgun (WGS) entry which is preliminary data.</text>
</comment>
<dbReference type="Proteomes" id="UP001390339">
    <property type="component" value="Unassembled WGS sequence"/>
</dbReference>
<proteinExistence type="predicted"/>
<dbReference type="InterPro" id="IPR016477">
    <property type="entry name" value="Fructo-/Ketosamine-3-kinase"/>
</dbReference>
<sequence length="169" mass="19060">MGDTNGNSERLATLAAYLQASNLNQPLLDFPEGSKFISIKLHGASFWTHTARIDLELADDKPYRLLMETATGDVGMSMIRGEYHVAEAIHKFNPEGIPCPVAWGTYSSDPNKHFYLCEFMDMIEELPDIRKFSSMLAKLHQDSMAAPDYPGHFGFHVMTHEGRMYQDVT</sequence>
<name>A0ABR2IIB9_9PEZI</name>
<dbReference type="EC" id="2.7.1.172" evidence="1"/>